<protein>
    <submittedName>
        <fullName evidence="2">Helix-turn-helix domain-containing protein</fullName>
    </submittedName>
</protein>
<dbReference type="KEGG" id="hbs:IPV69_24720"/>
<evidence type="ECO:0000259" key="1">
    <source>
        <dbReference type="Pfam" id="PF12728"/>
    </source>
</evidence>
<proteinExistence type="predicted"/>
<dbReference type="EMBL" id="CP063458">
    <property type="protein sequence ID" value="QOV89367.1"/>
    <property type="molecule type" value="Genomic_DNA"/>
</dbReference>
<gene>
    <name evidence="2" type="ORF">IPV69_24720</name>
</gene>
<dbReference type="SUPFAM" id="SSF46955">
    <property type="entry name" value="Putative DNA-binding domain"/>
    <property type="match status" value="1"/>
</dbReference>
<name>A0A7M2WUY5_9BACT</name>
<dbReference type="InterPro" id="IPR041657">
    <property type="entry name" value="HTH_17"/>
</dbReference>
<evidence type="ECO:0000313" key="2">
    <source>
        <dbReference type="EMBL" id="QOV89367.1"/>
    </source>
</evidence>
<keyword evidence="3" id="KW-1185">Reference proteome</keyword>
<dbReference type="AlphaFoldDB" id="A0A7M2WUY5"/>
<dbReference type="InterPro" id="IPR009061">
    <property type="entry name" value="DNA-bd_dom_put_sf"/>
</dbReference>
<dbReference type="Gene3D" id="1.10.10.10">
    <property type="entry name" value="Winged helix-like DNA-binding domain superfamily/Winged helix DNA-binding domain"/>
    <property type="match status" value="1"/>
</dbReference>
<dbReference type="InterPro" id="IPR036388">
    <property type="entry name" value="WH-like_DNA-bd_sf"/>
</dbReference>
<dbReference type="Pfam" id="PF12728">
    <property type="entry name" value="HTH_17"/>
    <property type="match status" value="1"/>
</dbReference>
<feature type="domain" description="Helix-turn-helix" evidence="1">
    <location>
        <begin position="19"/>
        <end position="67"/>
    </location>
</feature>
<dbReference type="RefSeq" id="WP_206292402.1">
    <property type="nucleotide sequence ID" value="NZ_CP063458.1"/>
</dbReference>
<evidence type="ECO:0000313" key="3">
    <source>
        <dbReference type="Proteomes" id="UP000593765"/>
    </source>
</evidence>
<sequence>MSNPLLNRIGDPTTPCLALRPREAAKALGVCERTLWQWTQDGDVPHVRRGKRIMYPTAALVRWLDEQTQATKAVDGAKPEGGANDAA</sequence>
<reference evidence="2 3" key="1">
    <citation type="submission" date="2020-10" db="EMBL/GenBank/DDBJ databases">
        <title>Wide distribution of Phycisphaera-like planctomycetes from WD2101 soil group in peatlands and genome analysis of the first cultivated representative.</title>
        <authorList>
            <person name="Dedysh S.N."/>
            <person name="Beletsky A.V."/>
            <person name="Ivanova A."/>
            <person name="Kulichevskaya I.S."/>
            <person name="Suzina N.E."/>
            <person name="Philippov D.A."/>
            <person name="Rakitin A.L."/>
            <person name="Mardanov A.V."/>
            <person name="Ravin N.V."/>
        </authorList>
    </citation>
    <scope>NUCLEOTIDE SEQUENCE [LARGE SCALE GENOMIC DNA]</scope>
    <source>
        <strain evidence="2 3">M1803</strain>
    </source>
</reference>
<organism evidence="2 3">
    <name type="scientific">Humisphaera borealis</name>
    <dbReference type="NCBI Taxonomy" id="2807512"/>
    <lineage>
        <taxon>Bacteria</taxon>
        <taxon>Pseudomonadati</taxon>
        <taxon>Planctomycetota</taxon>
        <taxon>Phycisphaerae</taxon>
        <taxon>Tepidisphaerales</taxon>
        <taxon>Tepidisphaeraceae</taxon>
        <taxon>Humisphaera</taxon>
    </lineage>
</organism>
<accession>A0A7M2WUY5</accession>
<dbReference type="Proteomes" id="UP000593765">
    <property type="component" value="Chromosome"/>
</dbReference>